<comment type="similarity">
    <text evidence="1">Belongs to the LytR/CpsA/Psr (LCP) family.</text>
</comment>
<feature type="region of interest" description="Disordered" evidence="2">
    <location>
        <begin position="416"/>
        <end position="447"/>
    </location>
</feature>
<feature type="region of interest" description="Disordered" evidence="2">
    <location>
        <begin position="1"/>
        <end position="83"/>
    </location>
</feature>
<dbReference type="NCBIfam" id="TIGR00350">
    <property type="entry name" value="lytR_cpsA_psr"/>
    <property type="match status" value="1"/>
</dbReference>
<keyword evidence="3" id="KW-0812">Transmembrane</keyword>
<gene>
    <name evidence="5" type="ORF">TQ39_09975</name>
</gene>
<evidence type="ECO:0000313" key="5">
    <source>
        <dbReference type="EMBL" id="KJF39880.1"/>
    </source>
</evidence>
<comment type="caution">
    <text evidence="5">The sequence shown here is derived from an EMBL/GenBank/DDBJ whole genome shotgun (WGS) entry which is preliminary data.</text>
</comment>
<dbReference type="InterPro" id="IPR050922">
    <property type="entry name" value="LytR/CpsA/Psr_CW_biosynth"/>
</dbReference>
<organism evidence="5 6">
    <name type="scientific">Ruthenibacterium lactatiformans</name>
    <dbReference type="NCBI Taxonomy" id="1550024"/>
    <lineage>
        <taxon>Bacteria</taxon>
        <taxon>Bacillati</taxon>
        <taxon>Bacillota</taxon>
        <taxon>Clostridia</taxon>
        <taxon>Eubacteriales</taxon>
        <taxon>Oscillospiraceae</taxon>
        <taxon>Ruthenibacterium</taxon>
    </lineage>
</organism>
<keyword evidence="3" id="KW-0472">Membrane</keyword>
<feature type="transmembrane region" description="Helical" evidence="3">
    <location>
        <begin position="88"/>
        <end position="110"/>
    </location>
</feature>
<dbReference type="EMBL" id="JXXK01000012">
    <property type="protein sequence ID" value="KJF39880.1"/>
    <property type="molecule type" value="Genomic_DNA"/>
</dbReference>
<evidence type="ECO:0000313" key="6">
    <source>
        <dbReference type="Proteomes" id="UP000032483"/>
    </source>
</evidence>
<dbReference type="Proteomes" id="UP000032483">
    <property type="component" value="Unassembled WGS sequence"/>
</dbReference>
<dbReference type="Pfam" id="PF03816">
    <property type="entry name" value="LytR_cpsA_psr"/>
    <property type="match status" value="1"/>
</dbReference>
<dbReference type="Gene3D" id="3.40.630.190">
    <property type="entry name" value="LCP protein"/>
    <property type="match status" value="1"/>
</dbReference>
<keyword evidence="3" id="KW-1133">Transmembrane helix</keyword>
<keyword evidence="6" id="KW-1185">Reference proteome</keyword>
<dbReference type="RefSeq" id="WP_050005422.1">
    <property type="nucleotide sequence ID" value="NZ_CAUEXJ010000004.1"/>
</dbReference>
<feature type="compositionally biased region" description="Basic and acidic residues" evidence="2">
    <location>
        <begin position="1"/>
        <end position="14"/>
    </location>
</feature>
<proteinExistence type="inferred from homology"/>
<dbReference type="GeneID" id="42856911"/>
<dbReference type="InterPro" id="IPR004474">
    <property type="entry name" value="LytR_CpsA_psr"/>
</dbReference>
<name>A0A0D8IYV1_9FIRM</name>
<feature type="compositionally biased region" description="Low complexity" evidence="2">
    <location>
        <begin position="56"/>
        <end position="65"/>
    </location>
</feature>
<reference evidence="5" key="1">
    <citation type="submission" date="2015-02" db="EMBL/GenBank/DDBJ databases">
        <title>A novel member of the family Ruminococcaceae isolated from human feces.</title>
        <authorList>
            <person name="Shkoporov A.N."/>
            <person name="Chaplin A.V."/>
            <person name="Motuzova O.V."/>
            <person name="Kafarskaia L.I."/>
            <person name="Khokhlova E.V."/>
            <person name="Efimov B.A."/>
        </authorList>
    </citation>
    <scope>NUCLEOTIDE SEQUENCE [LARGE SCALE GENOMIC DNA]</scope>
    <source>
        <strain evidence="5">585-1</strain>
    </source>
</reference>
<evidence type="ECO:0000256" key="2">
    <source>
        <dbReference type="SAM" id="MobiDB-lite"/>
    </source>
</evidence>
<dbReference type="PANTHER" id="PTHR33392">
    <property type="entry name" value="POLYISOPRENYL-TEICHOIC ACID--PEPTIDOGLYCAN TEICHOIC ACID TRANSFERASE TAGU"/>
    <property type="match status" value="1"/>
</dbReference>
<evidence type="ECO:0000259" key="4">
    <source>
        <dbReference type="Pfam" id="PF03816"/>
    </source>
</evidence>
<protein>
    <recommendedName>
        <fullName evidence="4">Cell envelope-related transcriptional attenuator domain-containing protein</fullName>
    </recommendedName>
</protein>
<feature type="domain" description="Cell envelope-related transcriptional attenuator" evidence="4">
    <location>
        <begin position="169"/>
        <end position="325"/>
    </location>
</feature>
<dbReference type="AlphaFoldDB" id="A0A0D8IYV1"/>
<dbReference type="PANTHER" id="PTHR33392:SF6">
    <property type="entry name" value="POLYISOPRENYL-TEICHOIC ACID--PEPTIDOGLYCAN TEICHOIC ACID TRANSFERASE TAGU"/>
    <property type="match status" value="1"/>
</dbReference>
<evidence type="ECO:0000256" key="1">
    <source>
        <dbReference type="ARBA" id="ARBA00006068"/>
    </source>
</evidence>
<sequence length="447" mass="47394">MSRPQENREIDITRARPKKGAAPAPQGSQPVPHGVGEHAGQQDAQKQHGTARASSARPGGAKAHAGAGGQAGTRPAGARGKRTGRRRAGIAALAVLLVLAALAGGAYLYVDSLIDRSDLGSFDDVSSPVSTSAEPSIVPPDFAGVRNLLVLGLDYEAEGPVARDEKHPNTDMILYVRLDGNAHSMTMLQIPRDVFVGEAGGAAGKINGILAKNVDIGDGNGLGAVKTYIETNFGLPIDDYVTIDMDALTEMVDAFGGVEVYVPQNMRYYNEKTGALEGELLQGWRTLLGGDCEFFLRYRQGLPRSDLDRLVMQRQFYAGLFRRLKTASVGDIVKLLPVAQKYIKTDISTLELMSIAIEVSGMDSADISIGRLPVYGSGQLYAGEHSVVVTAKEETAALLNEYFRPADDPIAAADIGTPEWPTTGGAASAEMSTMGDVEAVGAEEPRK</sequence>
<accession>A0A0D8IYV1</accession>
<evidence type="ECO:0000256" key="3">
    <source>
        <dbReference type="SAM" id="Phobius"/>
    </source>
</evidence>